<dbReference type="EMBL" id="CP001727">
    <property type="protein sequence ID" value="ACV57406.1"/>
    <property type="molecule type" value="Genomic_DNA"/>
</dbReference>
<dbReference type="InterPro" id="IPR029044">
    <property type="entry name" value="Nucleotide-diphossugar_trans"/>
</dbReference>
<evidence type="ECO:0000259" key="2">
    <source>
        <dbReference type="Pfam" id="PF07883"/>
    </source>
</evidence>
<organism evidence="3 4">
    <name type="scientific">Alicyclobacillus acidocaldarius subsp. acidocaldarius (strain ATCC 27009 / DSM 446 / BCRC 14685 / JCM 5260 / KCTC 1825 / NBRC 15652 / NCIMB 11725 / NRRL B-14509 / 104-IA)</name>
    <name type="common">Bacillus acidocaldarius</name>
    <dbReference type="NCBI Taxonomy" id="521098"/>
    <lineage>
        <taxon>Bacteria</taxon>
        <taxon>Bacillati</taxon>
        <taxon>Bacillota</taxon>
        <taxon>Bacilli</taxon>
        <taxon>Bacillales</taxon>
        <taxon>Alicyclobacillaceae</taxon>
        <taxon>Alicyclobacillus</taxon>
    </lineage>
</organism>
<dbReference type="HOGENOM" id="CLU_035527_1_0_9"/>
<dbReference type="Proteomes" id="UP000001917">
    <property type="component" value="Chromosome"/>
</dbReference>
<dbReference type="eggNOG" id="COG0836">
    <property type="taxonomic scope" value="Bacteria"/>
</dbReference>
<keyword evidence="4" id="KW-1185">Reference proteome</keyword>
<feature type="domain" description="Cupin type-2" evidence="2">
    <location>
        <begin position="381"/>
        <end position="440"/>
    </location>
</feature>
<keyword evidence="3" id="KW-0808">Transferase</keyword>
<dbReference type="Gene3D" id="2.60.120.10">
    <property type="entry name" value="Jelly Rolls"/>
    <property type="match status" value="1"/>
</dbReference>
<dbReference type="InterPro" id="IPR051161">
    <property type="entry name" value="Mannose-6P_isomerase_type2"/>
</dbReference>
<reference evidence="3 4" key="2">
    <citation type="journal article" date="2010" name="Stand. Genomic Sci.">
        <title>Complete genome sequence of Alicyclobacillus acidocaldarius type strain (104-IA).</title>
        <authorList>
            <person name="Mavromatis K."/>
            <person name="Sikorski J."/>
            <person name="Lapidus A."/>
            <person name="Glavina Del Rio T."/>
            <person name="Copeland A."/>
            <person name="Tice H."/>
            <person name="Cheng J.F."/>
            <person name="Lucas S."/>
            <person name="Chen F."/>
            <person name="Nolan M."/>
            <person name="Bruce D."/>
            <person name="Goodwin L."/>
            <person name="Pitluck S."/>
            <person name="Ivanova N."/>
            <person name="Ovchinnikova G."/>
            <person name="Pati A."/>
            <person name="Chen A."/>
            <person name="Palaniappan K."/>
            <person name="Land M."/>
            <person name="Hauser L."/>
            <person name="Chang Y.J."/>
            <person name="Jeffries C.D."/>
            <person name="Chain P."/>
            <person name="Meincke L."/>
            <person name="Sims D."/>
            <person name="Chertkov O."/>
            <person name="Han C."/>
            <person name="Brettin T."/>
            <person name="Detter J.C."/>
            <person name="Wahrenburg C."/>
            <person name="Rohde M."/>
            <person name="Pukall R."/>
            <person name="Goker M."/>
            <person name="Bristow J."/>
            <person name="Eisen J.A."/>
            <person name="Markowitz V."/>
            <person name="Hugenholtz P."/>
            <person name="Klenk H.P."/>
            <person name="Kyrpides N.C."/>
        </authorList>
    </citation>
    <scope>NUCLEOTIDE SEQUENCE [LARGE SCALE GENOMIC DNA]</scope>
    <source>
        <strain evidence="4">ATCC 27009 / DSM 446 / BCRC 14685 / JCM 5260 / KCTC 1825 / NBRC 15652 / NCIMB 11725 / NRRL B-14509 / 104-IA</strain>
    </source>
</reference>
<evidence type="ECO:0000259" key="1">
    <source>
        <dbReference type="Pfam" id="PF00483"/>
    </source>
</evidence>
<dbReference type="GO" id="GO:0004475">
    <property type="term" value="F:mannose-1-phosphate guanylyltransferase (GTP) activity"/>
    <property type="evidence" value="ECO:0007669"/>
    <property type="project" value="UniProtKB-EC"/>
</dbReference>
<dbReference type="PANTHER" id="PTHR46390">
    <property type="entry name" value="MANNOSE-1-PHOSPHATE GUANYLYLTRANSFERASE"/>
    <property type="match status" value="1"/>
</dbReference>
<feature type="domain" description="Nucleotidyl transferase" evidence="1">
    <location>
        <begin position="23"/>
        <end position="288"/>
    </location>
</feature>
<reference evidence="4" key="1">
    <citation type="submission" date="2009-09" db="EMBL/GenBank/DDBJ databases">
        <title>The complete chromosome of Alicyclobacillus acidocaldarius subsp. acidocaldarius DSM 446.</title>
        <authorList>
            <consortium name="US DOE Joint Genome Institute (JGI-PGF)"/>
            <person name="Lucas S."/>
            <person name="Copeland A."/>
            <person name="Lapidus A."/>
            <person name="Glavina del Rio T."/>
            <person name="Dalin E."/>
            <person name="Tice H."/>
            <person name="Bruce D."/>
            <person name="Goodwin L."/>
            <person name="Pitluck S."/>
            <person name="Kyrpides N."/>
            <person name="Mavromatis K."/>
            <person name="Ivanova N."/>
            <person name="Ovchinnikova G."/>
            <person name="Chertkov O."/>
            <person name="Sims D."/>
            <person name="Brettin T."/>
            <person name="Detter J.C."/>
            <person name="Han C."/>
            <person name="Larimer F."/>
            <person name="Land M."/>
            <person name="Hauser L."/>
            <person name="Markowitz V."/>
            <person name="Cheng J.-F."/>
            <person name="Hugenholtz P."/>
            <person name="Woyke T."/>
            <person name="Wu D."/>
            <person name="Pukall R."/>
            <person name="Klenk H.-P."/>
            <person name="Eisen J.A."/>
        </authorList>
    </citation>
    <scope>NUCLEOTIDE SEQUENCE [LARGE SCALE GENOMIC DNA]</scope>
    <source>
        <strain evidence="4">ATCC 27009 / DSM 446 / BCRC 14685 / JCM 5260 / KCTC 1825 / NBRC 15652 / NCIMB 11725 / NRRL B-14509 / 104-IA</strain>
    </source>
</reference>
<name>C8WRK1_ALIAD</name>
<dbReference type="PANTHER" id="PTHR46390:SF1">
    <property type="entry name" value="MANNOSE-1-PHOSPHATE GUANYLYLTRANSFERASE"/>
    <property type="match status" value="1"/>
</dbReference>
<dbReference type="Pfam" id="PF00483">
    <property type="entry name" value="NTP_transferase"/>
    <property type="match status" value="1"/>
</dbReference>
<dbReference type="SUPFAM" id="SSF53448">
    <property type="entry name" value="Nucleotide-diphospho-sugar transferases"/>
    <property type="match status" value="1"/>
</dbReference>
<dbReference type="STRING" id="521098.Aaci_0347"/>
<dbReference type="eggNOG" id="COG0662">
    <property type="taxonomic scope" value="Bacteria"/>
</dbReference>
<accession>C8WRK1</accession>
<dbReference type="CDD" id="cd02213">
    <property type="entry name" value="cupin_PMI_typeII_C"/>
    <property type="match status" value="1"/>
</dbReference>
<dbReference type="InterPro" id="IPR011051">
    <property type="entry name" value="RmlC_Cupin_sf"/>
</dbReference>
<dbReference type="InterPro" id="IPR013096">
    <property type="entry name" value="Cupin_2"/>
</dbReference>
<evidence type="ECO:0000313" key="3">
    <source>
        <dbReference type="EMBL" id="ACV57406.1"/>
    </source>
</evidence>
<dbReference type="Pfam" id="PF07883">
    <property type="entry name" value="Cupin_2"/>
    <property type="match status" value="1"/>
</dbReference>
<dbReference type="AlphaFoldDB" id="C8WRK1"/>
<dbReference type="EC" id="2.7.7.13" evidence="3"/>
<keyword evidence="3" id="KW-0548">Nucleotidyltransferase</keyword>
<dbReference type="InterPro" id="IPR014710">
    <property type="entry name" value="RmlC-like_jellyroll"/>
</dbReference>
<sequence>MGGVSIRHYKTFQGREWCVVKLVLLSGGSGKRLWPMSNDVRSKQFLRILPRPDGEGLESMLQRVWRQIGQAGLAADDVFVCASKPQVEVIRAQIGEIDVIEEPTRRDTFAAIALSTLYLVDERGMDPDEPVVVCPVDHFVDDHYFQEIQNLGPILLREGAEMALMGVWPTEPTSKFGYIVPEAPADGDCFRVKRFVEKPERAVAEELIRQGALWNCGVFCFQPRTIVRILRDRGLPSTYAEARSGFDQFPKRSFDYEVVEKLSSIVAHPYRGTWSDLGTWSSLAEQMESEAVGRAILSQCEDTHVVNELGLPVVALGLKRAIVVATPDGILAADKDMAAGLKDVVAPLDNRPMYEERRWGRYRVIDYQLLDDETEVLTKCVELLPGRNLSYHRHKWREEIWTIIEGEGEIVVDDRWQRVAAGDIVRAPQGVWHAIRTETGMQFIEVQRGRGLVEEDIERKYLTWEELAAVLPGIPR</sequence>
<protein>
    <submittedName>
        <fullName evidence="3">Mannose-1-phosphate guanylyltransferase</fullName>
        <ecNumber evidence="3">2.7.7.13</ecNumber>
    </submittedName>
</protein>
<gene>
    <name evidence="3" type="ordered locus">Aaci_0347</name>
</gene>
<dbReference type="GO" id="GO:0009298">
    <property type="term" value="P:GDP-mannose biosynthetic process"/>
    <property type="evidence" value="ECO:0007669"/>
    <property type="project" value="TreeGrafter"/>
</dbReference>
<dbReference type="KEGG" id="aac:Aaci_0347"/>
<evidence type="ECO:0000313" key="4">
    <source>
        <dbReference type="Proteomes" id="UP000001917"/>
    </source>
</evidence>
<dbReference type="Gene3D" id="3.90.550.10">
    <property type="entry name" value="Spore Coat Polysaccharide Biosynthesis Protein SpsA, Chain A"/>
    <property type="match status" value="1"/>
</dbReference>
<proteinExistence type="predicted"/>
<dbReference type="SUPFAM" id="SSF51182">
    <property type="entry name" value="RmlC-like cupins"/>
    <property type="match status" value="1"/>
</dbReference>
<dbReference type="InterPro" id="IPR005835">
    <property type="entry name" value="NTP_transferase_dom"/>
</dbReference>